<evidence type="ECO:0008006" key="3">
    <source>
        <dbReference type="Google" id="ProtNLM"/>
    </source>
</evidence>
<dbReference type="OrthoDB" id="1163801at2"/>
<evidence type="ECO:0000313" key="2">
    <source>
        <dbReference type="Proteomes" id="UP000295292"/>
    </source>
</evidence>
<protein>
    <recommendedName>
        <fullName evidence="3">HTH domain-containing protein</fullName>
    </recommendedName>
</protein>
<evidence type="ECO:0000313" key="1">
    <source>
        <dbReference type="EMBL" id="TDQ73415.1"/>
    </source>
</evidence>
<organism evidence="1 2">
    <name type="scientific">Sphingobacterium yanglingense</name>
    <dbReference type="NCBI Taxonomy" id="1437280"/>
    <lineage>
        <taxon>Bacteria</taxon>
        <taxon>Pseudomonadati</taxon>
        <taxon>Bacteroidota</taxon>
        <taxon>Sphingobacteriia</taxon>
        <taxon>Sphingobacteriales</taxon>
        <taxon>Sphingobacteriaceae</taxon>
        <taxon>Sphingobacterium</taxon>
    </lineage>
</organism>
<name>A0A4R6W9J1_9SPHI</name>
<proteinExistence type="predicted"/>
<dbReference type="RefSeq" id="WP_133586598.1">
    <property type="nucleotide sequence ID" value="NZ_SNYV01000019.1"/>
</dbReference>
<comment type="caution">
    <text evidence="1">The sequence shown here is derived from an EMBL/GenBank/DDBJ whole genome shotgun (WGS) entry which is preliminary data.</text>
</comment>
<reference evidence="1 2" key="1">
    <citation type="submission" date="2019-03" db="EMBL/GenBank/DDBJ databases">
        <title>Genomic Encyclopedia of Archaeal and Bacterial Type Strains, Phase II (KMG-II): from individual species to whole genera.</title>
        <authorList>
            <person name="Goeker M."/>
        </authorList>
    </citation>
    <scope>NUCLEOTIDE SEQUENCE [LARGE SCALE GENOMIC DNA]</scope>
    <source>
        <strain evidence="1 2">DSM 28353</strain>
    </source>
</reference>
<dbReference type="EMBL" id="SNYV01000019">
    <property type="protein sequence ID" value="TDQ73415.1"/>
    <property type="molecule type" value="Genomic_DNA"/>
</dbReference>
<accession>A0A4R6W9J1</accession>
<keyword evidence="2" id="KW-1185">Reference proteome</keyword>
<dbReference type="Proteomes" id="UP000295292">
    <property type="component" value="Unassembled WGS sequence"/>
</dbReference>
<sequence>MQLFKQIDRLNLLDKLISQKRTGKPESLARRLDLSVSRLARIIEYLRETGAPIQYDRALQTYFYEFDYRIFIQVSMQPLSDVDTRLYDAGSLSSMPLGMPALGFIGGNGASYSMA</sequence>
<dbReference type="AlphaFoldDB" id="A0A4R6W9J1"/>
<gene>
    <name evidence="1" type="ORF">CLV99_4467</name>
</gene>